<evidence type="ECO:0000313" key="2">
    <source>
        <dbReference type="EMBL" id="KAF3437894.1"/>
    </source>
</evidence>
<accession>A0A8K0E146</accession>
<dbReference type="EMBL" id="VOIH02000009">
    <property type="protein sequence ID" value="KAF3437894.1"/>
    <property type="molecule type" value="Genomic_DNA"/>
</dbReference>
<name>A0A8K0E146_9ROSA</name>
<keyword evidence="3" id="KW-1185">Reference proteome</keyword>
<proteinExistence type="predicted"/>
<keyword evidence="1" id="KW-0732">Signal</keyword>
<feature type="chain" id="PRO_5035429818" evidence="1">
    <location>
        <begin position="28"/>
        <end position="141"/>
    </location>
</feature>
<evidence type="ECO:0000313" key="3">
    <source>
        <dbReference type="Proteomes" id="UP000796880"/>
    </source>
</evidence>
<organism evidence="2 3">
    <name type="scientific">Rhamnella rubrinervis</name>
    <dbReference type="NCBI Taxonomy" id="2594499"/>
    <lineage>
        <taxon>Eukaryota</taxon>
        <taxon>Viridiplantae</taxon>
        <taxon>Streptophyta</taxon>
        <taxon>Embryophyta</taxon>
        <taxon>Tracheophyta</taxon>
        <taxon>Spermatophyta</taxon>
        <taxon>Magnoliopsida</taxon>
        <taxon>eudicotyledons</taxon>
        <taxon>Gunneridae</taxon>
        <taxon>Pentapetalae</taxon>
        <taxon>rosids</taxon>
        <taxon>fabids</taxon>
        <taxon>Rosales</taxon>
        <taxon>Rhamnaceae</taxon>
        <taxon>rhamnoid group</taxon>
        <taxon>Rhamneae</taxon>
        <taxon>Rhamnella</taxon>
    </lineage>
</organism>
<comment type="caution">
    <text evidence="2">The sequence shown here is derived from an EMBL/GenBank/DDBJ whole genome shotgun (WGS) entry which is preliminary data.</text>
</comment>
<gene>
    <name evidence="2" type="ORF">FNV43_RR20650</name>
</gene>
<feature type="signal peptide" evidence="1">
    <location>
        <begin position="1"/>
        <end position="27"/>
    </location>
</feature>
<dbReference type="Proteomes" id="UP000796880">
    <property type="component" value="Unassembled WGS sequence"/>
</dbReference>
<sequence length="141" mass="15625">MGRVRGWWVGLGRWWTWGRIWLGRAWADQLGLRHGPGDGGMGWGKRMLVAWAGSRKGPGRWLGMGLGFTEDELGLLWAAGRLGWAWLSFAGGLGLGRFWTWGRIWLGRAWADQLGLRHGQGDGGLGWGKRMYIVGPGLARA</sequence>
<dbReference type="AlphaFoldDB" id="A0A8K0E146"/>
<reference evidence="2" key="1">
    <citation type="submission" date="2020-03" db="EMBL/GenBank/DDBJ databases">
        <title>A high-quality chromosome-level genome assembly of a woody plant with both climbing and erect habits, Rhamnella rubrinervis.</title>
        <authorList>
            <person name="Lu Z."/>
            <person name="Yang Y."/>
            <person name="Zhu X."/>
            <person name="Sun Y."/>
        </authorList>
    </citation>
    <scope>NUCLEOTIDE SEQUENCE</scope>
    <source>
        <strain evidence="2">BYM</strain>
        <tissue evidence="2">Leaf</tissue>
    </source>
</reference>
<protein>
    <submittedName>
        <fullName evidence="2">Uncharacterized protein</fullName>
    </submittedName>
</protein>
<evidence type="ECO:0000256" key="1">
    <source>
        <dbReference type="SAM" id="SignalP"/>
    </source>
</evidence>